<keyword evidence="2" id="KW-0012">Acyltransferase</keyword>
<comment type="caution">
    <text evidence="4">The sequence shown here is derived from an EMBL/GenBank/DDBJ whole genome shotgun (WGS) entry which is preliminary data.</text>
</comment>
<proteinExistence type="predicted"/>
<dbReference type="EMBL" id="AZGI01000034">
    <property type="protein sequence ID" value="KRM39620.1"/>
    <property type="molecule type" value="Genomic_DNA"/>
</dbReference>
<dbReference type="CDD" id="cd07989">
    <property type="entry name" value="LPLAT_AGPAT-like"/>
    <property type="match status" value="1"/>
</dbReference>
<dbReference type="GO" id="GO:0003841">
    <property type="term" value="F:1-acylglycerol-3-phosphate O-acyltransferase activity"/>
    <property type="evidence" value="ECO:0007669"/>
    <property type="project" value="TreeGrafter"/>
</dbReference>
<dbReference type="STRING" id="1423754.FC39_GL001023"/>
<protein>
    <submittedName>
        <fullName evidence="4">PTS family maltose glucose porter, IIABC component</fullName>
    </submittedName>
</protein>
<sequence>MIIGDNREQVIENIKKAANDRNFTAKVEIGDPVMSLDERLKLVNDFWKHQNSFSSKLNNGIGHLMLRAFSHTITASTEVKGTENLRDLPRGGAIVTSNHFNQVDALTIKRLAEHEHRKLSIVIEDTNLMLPGFFRYLMNYIGTIPLVNSPNYIGGPFIQHLHNALDRNNWVLIYPEQEMWWNYRKPRKPQRGAYYFAAKQNVPIISVFVEIQNLPKLEKKNDHFYQTKYIVHVLPVIYPDVTLSEKENSIQMMKKDYEQKVAAYEKIYGKKLDYDFKAEDIAGWRGNL</sequence>
<evidence type="ECO:0000259" key="3">
    <source>
        <dbReference type="SMART" id="SM00563"/>
    </source>
</evidence>
<dbReference type="AlphaFoldDB" id="A0A0R1YF98"/>
<dbReference type="Proteomes" id="UP000051223">
    <property type="component" value="Unassembled WGS sequence"/>
</dbReference>
<reference evidence="4 5" key="1">
    <citation type="journal article" date="2015" name="Genome Announc.">
        <title>Expanding the biotechnology potential of lactobacilli through comparative genomics of 213 strains and associated genera.</title>
        <authorList>
            <person name="Sun Z."/>
            <person name="Harris H.M."/>
            <person name="McCann A."/>
            <person name="Guo C."/>
            <person name="Argimon S."/>
            <person name="Zhang W."/>
            <person name="Yang X."/>
            <person name="Jeffery I.B."/>
            <person name="Cooney J.C."/>
            <person name="Kagawa T.F."/>
            <person name="Liu W."/>
            <person name="Song Y."/>
            <person name="Salvetti E."/>
            <person name="Wrobel A."/>
            <person name="Rasinkangas P."/>
            <person name="Parkhill J."/>
            <person name="Rea M.C."/>
            <person name="O'Sullivan O."/>
            <person name="Ritari J."/>
            <person name="Douillard F.P."/>
            <person name="Paul Ross R."/>
            <person name="Yang R."/>
            <person name="Briner A.E."/>
            <person name="Felis G.E."/>
            <person name="de Vos W.M."/>
            <person name="Barrangou R."/>
            <person name="Klaenhammer T.R."/>
            <person name="Caufield P.W."/>
            <person name="Cui Y."/>
            <person name="Zhang H."/>
            <person name="O'Toole P.W."/>
        </authorList>
    </citation>
    <scope>NUCLEOTIDE SEQUENCE [LARGE SCALE GENOMIC DNA]</scope>
    <source>
        <strain evidence="4 5">DSM 5661</strain>
    </source>
</reference>
<evidence type="ECO:0000313" key="5">
    <source>
        <dbReference type="Proteomes" id="UP000051223"/>
    </source>
</evidence>
<feature type="domain" description="Phospholipid/glycerol acyltransferase" evidence="3">
    <location>
        <begin position="93"/>
        <end position="209"/>
    </location>
</feature>
<dbReference type="SMART" id="SM00563">
    <property type="entry name" value="PlsC"/>
    <property type="match status" value="1"/>
</dbReference>
<organism evidence="4 5">
    <name type="scientific">Lactobacillus hamsteri DSM 5661 = JCM 6256</name>
    <dbReference type="NCBI Taxonomy" id="1423754"/>
    <lineage>
        <taxon>Bacteria</taxon>
        <taxon>Bacillati</taxon>
        <taxon>Bacillota</taxon>
        <taxon>Bacilli</taxon>
        <taxon>Lactobacillales</taxon>
        <taxon>Lactobacillaceae</taxon>
        <taxon>Lactobacillus</taxon>
    </lineage>
</organism>
<dbReference type="RefSeq" id="WP_025080609.1">
    <property type="nucleotide sequence ID" value="NZ_AZGI01000034.1"/>
</dbReference>
<dbReference type="SUPFAM" id="SSF69593">
    <property type="entry name" value="Glycerol-3-phosphate (1)-acyltransferase"/>
    <property type="match status" value="1"/>
</dbReference>
<dbReference type="PANTHER" id="PTHR10434:SF11">
    <property type="entry name" value="1-ACYL-SN-GLYCEROL-3-PHOSPHATE ACYLTRANSFERASE"/>
    <property type="match status" value="1"/>
</dbReference>
<evidence type="ECO:0000313" key="4">
    <source>
        <dbReference type="EMBL" id="KRM39620.1"/>
    </source>
</evidence>
<evidence type="ECO:0000256" key="1">
    <source>
        <dbReference type="ARBA" id="ARBA00022679"/>
    </source>
</evidence>
<keyword evidence="5" id="KW-1185">Reference proteome</keyword>
<keyword evidence="1" id="KW-0808">Transferase</keyword>
<dbReference type="eggNOG" id="COG0204">
    <property type="taxonomic scope" value="Bacteria"/>
</dbReference>
<dbReference type="Pfam" id="PF01553">
    <property type="entry name" value="Acyltransferase"/>
    <property type="match status" value="1"/>
</dbReference>
<dbReference type="OrthoDB" id="2040407at2"/>
<dbReference type="PANTHER" id="PTHR10434">
    <property type="entry name" value="1-ACYL-SN-GLYCEROL-3-PHOSPHATE ACYLTRANSFERASE"/>
    <property type="match status" value="1"/>
</dbReference>
<dbReference type="PATRIC" id="fig|1423754.3.peg.1051"/>
<evidence type="ECO:0000256" key="2">
    <source>
        <dbReference type="ARBA" id="ARBA00023315"/>
    </source>
</evidence>
<accession>A0A0R1YF98</accession>
<name>A0A0R1YF98_9LACO</name>
<dbReference type="GO" id="GO:0006654">
    <property type="term" value="P:phosphatidic acid biosynthetic process"/>
    <property type="evidence" value="ECO:0007669"/>
    <property type="project" value="TreeGrafter"/>
</dbReference>
<gene>
    <name evidence="4" type="ORF">FC39_GL001023</name>
</gene>
<dbReference type="InterPro" id="IPR002123">
    <property type="entry name" value="Plipid/glycerol_acylTrfase"/>
</dbReference>